<proteinExistence type="inferred from homology"/>
<dbReference type="EMBL" id="JWZX01002499">
    <property type="protein sequence ID" value="KOO28875.1"/>
    <property type="molecule type" value="Genomic_DNA"/>
</dbReference>
<dbReference type="PANTHER" id="PTHR12184:SF1">
    <property type="entry name" value="UBIQUINOL-CYTOCHROME-C REDUCTASE COMPLEX ASSEMBLY FACTOR 1"/>
    <property type="match status" value="1"/>
</dbReference>
<dbReference type="GO" id="GO:0034551">
    <property type="term" value="P:mitochondrial respiratory chain complex III assembly"/>
    <property type="evidence" value="ECO:0007669"/>
    <property type="project" value="TreeGrafter"/>
</dbReference>
<dbReference type="GO" id="GO:0005739">
    <property type="term" value="C:mitochondrion"/>
    <property type="evidence" value="ECO:0007669"/>
    <property type="project" value="TreeGrafter"/>
</dbReference>
<evidence type="ECO:0000313" key="3">
    <source>
        <dbReference type="EMBL" id="KOO28875.1"/>
    </source>
</evidence>
<comment type="caution">
    <text evidence="3">The sequence shown here is derived from an EMBL/GenBank/DDBJ whole genome shotgun (WGS) entry which is preliminary data.</text>
</comment>
<organism evidence="3 4">
    <name type="scientific">Chrysochromulina tobinii</name>
    <dbReference type="NCBI Taxonomy" id="1460289"/>
    <lineage>
        <taxon>Eukaryota</taxon>
        <taxon>Haptista</taxon>
        <taxon>Haptophyta</taxon>
        <taxon>Prymnesiophyceae</taxon>
        <taxon>Prymnesiales</taxon>
        <taxon>Chrysochromulinaceae</taxon>
        <taxon>Chrysochromulina</taxon>
    </lineage>
</organism>
<dbReference type="InterPro" id="IPR021150">
    <property type="entry name" value="Ubiq_cyt_c_chap"/>
</dbReference>
<keyword evidence="4" id="KW-1185">Reference proteome</keyword>
<accession>A0A0M0JQW9</accession>
<dbReference type="AlphaFoldDB" id="A0A0M0JQW9"/>
<name>A0A0M0JQW9_9EUKA</name>
<dbReference type="Proteomes" id="UP000037460">
    <property type="component" value="Unassembled WGS sequence"/>
</dbReference>
<feature type="domain" description="Ubiquinol-cytochrome c chaperone" evidence="2">
    <location>
        <begin position="91"/>
        <end position="249"/>
    </location>
</feature>
<sequence length="258" mass="28735">MNGRLVALRALSTASAEAAPAAPEASEQAKSGKLIAELERLQNLPWWQSSLLRLGGTFGDEQWQAAAGGDMYMRVLEQSGLPIFTAEDGARLPERFYTRLQLKGLHAWVAHVRLRMEPKEKHSVLFRELMEHVWDQASLDLSHGVVTNGERMGYIEISKHLKASQFAWHGFCKNLDAVLASDAPRDEMAILLIKNMYVDKEGDPLVDETGTPLPGVERGARWLTEYLLAQRDHLAALPSEDVLKGRVSWAEPVRATSV</sequence>
<dbReference type="InterPro" id="IPR007129">
    <property type="entry name" value="Ubiqinol_cyt_c_chaperone_CPB3"/>
</dbReference>
<evidence type="ECO:0000313" key="4">
    <source>
        <dbReference type="Proteomes" id="UP000037460"/>
    </source>
</evidence>
<reference evidence="4" key="1">
    <citation type="journal article" date="2015" name="PLoS Genet.">
        <title>Genome Sequence and Transcriptome Analyses of Chrysochromulina tobin: Metabolic Tools for Enhanced Algal Fitness in the Prominent Order Prymnesiales (Haptophyceae).</title>
        <authorList>
            <person name="Hovde B.T."/>
            <person name="Deodato C.R."/>
            <person name="Hunsperger H.M."/>
            <person name="Ryken S.A."/>
            <person name="Yost W."/>
            <person name="Jha R.K."/>
            <person name="Patterson J."/>
            <person name="Monnat R.J. Jr."/>
            <person name="Barlow S.B."/>
            <person name="Starkenburg S.R."/>
            <person name="Cattolico R.A."/>
        </authorList>
    </citation>
    <scope>NUCLEOTIDE SEQUENCE</scope>
    <source>
        <strain evidence="4">CCMP291</strain>
    </source>
</reference>
<dbReference type="Pfam" id="PF03981">
    <property type="entry name" value="Ubiq_cyt_C_chap"/>
    <property type="match status" value="1"/>
</dbReference>
<dbReference type="PANTHER" id="PTHR12184">
    <property type="entry name" value="UBIQUINOL-CYTOCHROME C REDUCTASE COMPLEX ASSEMBLY FACTOR 1 FAMILY MEMBER"/>
    <property type="match status" value="1"/>
</dbReference>
<gene>
    <name evidence="3" type="ORF">Ctob_005275</name>
</gene>
<protein>
    <submittedName>
        <fullName evidence="3">Ubiquinol-cytochrome c</fullName>
    </submittedName>
</protein>
<evidence type="ECO:0000259" key="2">
    <source>
        <dbReference type="Pfam" id="PF03981"/>
    </source>
</evidence>
<evidence type="ECO:0000256" key="1">
    <source>
        <dbReference type="ARBA" id="ARBA00006407"/>
    </source>
</evidence>
<comment type="similarity">
    <text evidence="1">Belongs to the CBP3 family.</text>
</comment>